<dbReference type="PANTHER" id="PTHR28457:SF1">
    <property type="entry name" value="CILIA- AND FLAGELLA-ASSOCIATED PROTEIN 119"/>
    <property type="match status" value="1"/>
</dbReference>
<keyword evidence="3" id="KW-1185">Reference proteome</keyword>
<protein>
    <submittedName>
        <fullName evidence="2">Uncharacterized protein</fullName>
    </submittedName>
</protein>
<feature type="region of interest" description="Disordered" evidence="1">
    <location>
        <begin position="77"/>
        <end position="109"/>
    </location>
</feature>
<comment type="caution">
    <text evidence="2">The sequence shown here is derived from an EMBL/GenBank/DDBJ whole genome shotgun (WGS) entry which is preliminary data.</text>
</comment>
<name>A0A2A9MCA4_BESBE</name>
<evidence type="ECO:0000313" key="3">
    <source>
        <dbReference type="Proteomes" id="UP000224006"/>
    </source>
</evidence>
<dbReference type="KEGG" id="bbes:BESB_068870"/>
<dbReference type="Proteomes" id="UP000224006">
    <property type="component" value="Chromosome VI"/>
</dbReference>
<reference evidence="2 3" key="1">
    <citation type="submission" date="2017-09" db="EMBL/GenBank/DDBJ databases">
        <title>Genome sequencing of Besnoitia besnoiti strain Bb-Ger1.</title>
        <authorList>
            <person name="Schares G."/>
            <person name="Venepally P."/>
            <person name="Lorenzi H.A."/>
        </authorList>
    </citation>
    <scope>NUCLEOTIDE SEQUENCE [LARGE SCALE GENOMIC DNA]</scope>
    <source>
        <strain evidence="2 3">Bb-Ger1</strain>
    </source>
</reference>
<feature type="region of interest" description="Disordered" evidence="1">
    <location>
        <begin position="1"/>
        <end position="38"/>
    </location>
</feature>
<gene>
    <name evidence="2" type="ORF">BESB_068870</name>
</gene>
<organism evidence="2 3">
    <name type="scientific">Besnoitia besnoiti</name>
    <name type="common">Apicomplexan protozoan</name>
    <dbReference type="NCBI Taxonomy" id="94643"/>
    <lineage>
        <taxon>Eukaryota</taxon>
        <taxon>Sar</taxon>
        <taxon>Alveolata</taxon>
        <taxon>Apicomplexa</taxon>
        <taxon>Conoidasida</taxon>
        <taxon>Coccidia</taxon>
        <taxon>Eucoccidiorida</taxon>
        <taxon>Eimeriorina</taxon>
        <taxon>Sarcocystidae</taxon>
        <taxon>Besnoitia</taxon>
    </lineage>
</organism>
<dbReference type="EMBL" id="NWUJ01000006">
    <property type="protein sequence ID" value="PFH34854.1"/>
    <property type="molecule type" value="Genomic_DNA"/>
</dbReference>
<proteinExistence type="predicted"/>
<evidence type="ECO:0000313" key="2">
    <source>
        <dbReference type="EMBL" id="PFH34854.1"/>
    </source>
</evidence>
<dbReference type="Pfam" id="PF14769">
    <property type="entry name" value="CLAMP"/>
    <property type="match status" value="1"/>
</dbReference>
<dbReference type="AlphaFoldDB" id="A0A2A9MCA4"/>
<dbReference type="OrthoDB" id="348857at2759"/>
<accession>A0A2A9MCA4</accession>
<sequence length="513" mass="54760">MQPEAVSVLGAGAPRQASRPRSASLIPKTGSCPASLKQSEGAEEPLFLTFHYVSEQDTRDLLAAVDAPAFLSWAGQSPPVCEESGAAEVQAAKGRKESRASQPRLGGPNPLMAFVAEKLNVSGILRRLGASPFNASTENPDANSPSRPSTLHAAQPPSALPEKTGERPAVGGECEAPPAPAESDSRGVRTPQTRPGSASHEEAAAEALCERGQRRLEKAASTRTSLAGKEAGQANSQQPASALASLSGDNGGDGAARHAWGDVLLDSPTENTDRQTGTANCDSGEGASALRLPRPSGGRGSEGTGRRRPFAAETEGTAGLPAGGLRRSERYALQWQIVGDLFFNALAFCHEEQFSVAATSTFLGILKKVLEDSMCERLSAMESFKAFRGLLLKYSVQRPPMSIKVFEIRALQTAMAYAVETFYRHYQLYVHCFVPRTYLVFRQSTVPFLLRGLRAEAAAASMTSDYPFGKRDTETNATETTFRDAAPALSAVQRDWTWTQLLCGEEGETESLP</sequence>
<dbReference type="PANTHER" id="PTHR28457">
    <property type="entry name" value="COILED-COIL DOMAIN-CONTAINING PROTEIN 189"/>
    <property type="match status" value="1"/>
</dbReference>
<evidence type="ECO:0000256" key="1">
    <source>
        <dbReference type="SAM" id="MobiDB-lite"/>
    </source>
</evidence>
<feature type="compositionally biased region" description="Basic and acidic residues" evidence="1">
    <location>
        <begin position="199"/>
        <end position="220"/>
    </location>
</feature>
<feature type="compositionally biased region" description="Polar residues" evidence="1">
    <location>
        <begin position="268"/>
        <end position="281"/>
    </location>
</feature>
<dbReference type="GeneID" id="40311813"/>
<dbReference type="STRING" id="94643.A0A2A9MCA4"/>
<feature type="compositionally biased region" description="Polar residues" evidence="1">
    <location>
        <begin position="133"/>
        <end position="149"/>
    </location>
</feature>
<dbReference type="InterPro" id="IPR032727">
    <property type="entry name" value="CLAMP"/>
</dbReference>
<feature type="compositionally biased region" description="Low complexity" evidence="1">
    <location>
        <begin position="233"/>
        <end position="247"/>
    </location>
</feature>
<feature type="region of interest" description="Disordered" evidence="1">
    <location>
        <begin position="132"/>
        <end position="323"/>
    </location>
</feature>
<dbReference type="VEuPathDB" id="ToxoDB:BESB_068870"/>
<dbReference type="RefSeq" id="XP_029218863.1">
    <property type="nucleotide sequence ID" value="XM_029365280.1"/>
</dbReference>